<dbReference type="InterPro" id="IPR050832">
    <property type="entry name" value="Bact_Acetyltransf"/>
</dbReference>
<evidence type="ECO:0000313" key="5">
    <source>
        <dbReference type="Proteomes" id="UP000184074"/>
    </source>
</evidence>
<proteinExistence type="predicted"/>
<dbReference type="EMBL" id="FQXB01000003">
    <property type="protein sequence ID" value="SHH14711.1"/>
    <property type="molecule type" value="Genomic_DNA"/>
</dbReference>
<dbReference type="InterPro" id="IPR016181">
    <property type="entry name" value="Acyl_CoA_acyltransferase"/>
</dbReference>
<evidence type="ECO:0000259" key="3">
    <source>
        <dbReference type="PROSITE" id="PS51186"/>
    </source>
</evidence>
<keyword evidence="2" id="KW-0012">Acyltransferase</keyword>
<reference evidence="4 5" key="1">
    <citation type="submission" date="2016-11" db="EMBL/GenBank/DDBJ databases">
        <authorList>
            <person name="Jaros S."/>
            <person name="Januszkiewicz K."/>
            <person name="Wedrychowicz H."/>
        </authorList>
    </citation>
    <scope>NUCLEOTIDE SEQUENCE [LARGE SCALE GENOMIC DNA]</scope>
    <source>
        <strain evidence="4 5">DSM 28715</strain>
    </source>
</reference>
<dbReference type="AlphaFoldDB" id="A0A1M5QLP4"/>
<name>A0A1M5QLP4_9RHOB</name>
<dbReference type="PANTHER" id="PTHR43877">
    <property type="entry name" value="AMINOALKYLPHOSPHONATE N-ACETYLTRANSFERASE-RELATED-RELATED"/>
    <property type="match status" value="1"/>
</dbReference>
<gene>
    <name evidence="4" type="ORF">SAMN05444003_2181</name>
</gene>
<protein>
    <submittedName>
        <fullName evidence="4">Acetyltransferase (GNAT) domain-containing protein</fullName>
    </submittedName>
</protein>
<feature type="domain" description="N-acetyltransferase" evidence="3">
    <location>
        <begin position="13"/>
        <end position="172"/>
    </location>
</feature>
<dbReference type="STRING" id="1508389.SAMN05444003_2181"/>
<evidence type="ECO:0000313" key="4">
    <source>
        <dbReference type="EMBL" id="SHH14711.1"/>
    </source>
</evidence>
<keyword evidence="5" id="KW-1185">Reference proteome</keyword>
<dbReference type="Proteomes" id="UP000184074">
    <property type="component" value="Unassembled WGS sequence"/>
</dbReference>
<dbReference type="PANTHER" id="PTHR43877:SF2">
    <property type="entry name" value="AMINOALKYLPHOSPHONATE N-ACETYLTRANSFERASE-RELATED"/>
    <property type="match status" value="1"/>
</dbReference>
<keyword evidence="1 4" id="KW-0808">Transferase</keyword>
<dbReference type="Pfam" id="PF00583">
    <property type="entry name" value="Acetyltransf_1"/>
    <property type="match status" value="1"/>
</dbReference>
<dbReference type="OrthoDB" id="2436196at2"/>
<dbReference type="Gene3D" id="3.40.630.30">
    <property type="match status" value="1"/>
</dbReference>
<dbReference type="RefSeq" id="WP_131802793.1">
    <property type="nucleotide sequence ID" value="NZ_FQXB01000003.1"/>
</dbReference>
<evidence type="ECO:0000256" key="1">
    <source>
        <dbReference type="ARBA" id="ARBA00022679"/>
    </source>
</evidence>
<accession>A0A1M5QLP4</accession>
<organism evidence="4 5">
    <name type="scientific">Cognatiyoonia sediminum</name>
    <dbReference type="NCBI Taxonomy" id="1508389"/>
    <lineage>
        <taxon>Bacteria</taxon>
        <taxon>Pseudomonadati</taxon>
        <taxon>Pseudomonadota</taxon>
        <taxon>Alphaproteobacteria</taxon>
        <taxon>Rhodobacterales</taxon>
        <taxon>Paracoccaceae</taxon>
        <taxon>Cognatiyoonia</taxon>
    </lineage>
</organism>
<dbReference type="SUPFAM" id="SSF55729">
    <property type="entry name" value="Acyl-CoA N-acyltransferases (Nat)"/>
    <property type="match status" value="1"/>
</dbReference>
<dbReference type="GO" id="GO:0016747">
    <property type="term" value="F:acyltransferase activity, transferring groups other than amino-acyl groups"/>
    <property type="evidence" value="ECO:0007669"/>
    <property type="project" value="InterPro"/>
</dbReference>
<dbReference type="PROSITE" id="PS51186">
    <property type="entry name" value="GNAT"/>
    <property type="match status" value="1"/>
</dbReference>
<sequence>MTNLTLKLADTESDFDAAQHLCREWLKVHWEIYPDDWPKGDDHPMDSKRFGAIIEDLPNLHARPKGGILVAYLNDQPAGCVMYADAGDRSARFNRLFVSTSARGNAIGRKLLERMFEQMKSDCYKRAFFSSATFLPYVHEMYENAGFTLMPTPDDVPDIWRERVYFMERSLD</sequence>
<dbReference type="CDD" id="cd04301">
    <property type="entry name" value="NAT_SF"/>
    <property type="match status" value="1"/>
</dbReference>
<evidence type="ECO:0000256" key="2">
    <source>
        <dbReference type="ARBA" id="ARBA00023315"/>
    </source>
</evidence>
<dbReference type="InterPro" id="IPR000182">
    <property type="entry name" value="GNAT_dom"/>
</dbReference>